<name>A0ABN2U8L7_9ACTN</name>
<keyword evidence="3" id="KW-1185">Reference proteome</keyword>
<organism evidence="2 3">
    <name type="scientific">Catenulispora yoronensis</name>
    <dbReference type="NCBI Taxonomy" id="450799"/>
    <lineage>
        <taxon>Bacteria</taxon>
        <taxon>Bacillati</taxon>
        <taxon>Actinomycetota</taxon>
        <taxon>Actinomycetes</taxon>
        <taxon>Catenulisporales</taxon>
        <taxon>Catenulisporaceae</taxon>
        <taxon>Catenulispora</taxon>
    </lineage>
</organism>
<accession>A0ABN2U8L7</accession>
<evidence type="ECO:0000313" key="2">
    <source>
        <dbReference type="EMBL" id="GAA2030850.1"/>
    </source>
</evidence>
<reference evidence="2 3" key="1">
    <citation type="journal article" date="2019" name="Int. J. Syst. Evol. Microbiol.">
        <title>The Global Catalogue of Microorganisms (GCM) 10K type strain sequencing project: providing services to taxonomists for standard genome sequencing and annotation.</title>
        <authorList>
            <consortium name="The Broad Institute Genomics Platform"/>
            <consortium name="The Broad Institute Genome Sequencing Center for Infectious Disease"/>
            <person name="Wu L."/>
            <person name="Ma J."/>
        </authorList>
    </citation>
    <scope>NUCLEOTIDE SEQUENCE [LARGE SCALE GENOMIC DNA]</scope>
    <source>
        <strain evidence="2 3">JCM 16014</strain>
    </source>
</reference>
<comment type="caution">
    <text evidence="2">The sequence shown here is derived from an EMBL/GenBank/DDBJ whole genome shotgun (WGS) entry which is preliminary data.</text>
</comment>
<dbReference type="EMBL" id="BAAAQN010000017">
    <property type="protein sequence ID" value="GAA2030850.1"/>
    <property type="molecule type" value="Genomic_DNA"/>
</dbReference>
<gene>
    <name evidence="2" type="ORF">GCM10009839_33350</name>
</gene>
<feature type="compositionally biased region" description="Polar residues" evidence="1">
    <location>
        <begin position="36"/>
        <end position="45"/>
    </location>
</feature>
<sequence length="104" mass="11255">MYFARVNRGTQSLAVDLKKDPNRSQRWPSTPMCWWGTSSPESWTGSARGDPGTQRPPNRPVIATSPTQVLRPPLELAPSDLGHFKDSGTLSGTGGVDHRGAGVR</sequence>
<feature type="region of interest" description="Disordered" evidence="1">
    <location>
        <begin position="19"/>
        <end position="104"/>
    </location>
</feature>
<proteinExistence type="predicted"/>
<dbReference type="Proteomes" id="UP001500751">
    <property type="component" value="Unassembled WGS sequence"/>
</dbReference>
<evidence type="ECO:0000256" key="1">
    <source>
        <dbReference type="SAM" id="MobiDB-lite"/>
    </source>
</evidence>
<evidence type="ECO:0000313" key="3">
    <source>
        <dbReference type="Proteomes" id="UP001500751"/>
    </source>
</evidence>
<protein>
    <submittedName>
        <fullName evidence="2">Uncharacterized protein</fullName>
    </submittedName>
</protein>